<dbReference type="RefSeq" id="WP_273668771.1">
    <property type="nucleotide sequence ID" value="NZ_JAQQXR010000001.1"/>
</dbReference>
<organism evidence="3 4">
    <name type="scientific">Janthinobacterium fluminis</name>
    <dbReference type="NCBI Taxonomy" id="2987524"/>
    <lineage>
        <taxon>Bacteria</taxon>
        <taxon>Pseudomonadati</taxon>
        <taxon>Pseudomonadota</taxon>
        <taxon>Betaproteobacteria</taxon>
        <taxon>Burkholderiales</taxon>
        <taxon>Oxalobacteraceae</taxon>
        <taxon>Janthinobacterium</taxon>
    </lineage>
</organism>
<evidence type="ECO:0000313" key="4">
    <source>
        <dbReference type="Proteomes" id="UP001221208"/>
    </source>
</evidence>
<dbReference type="InterPro" id="IPR052340">
    <property type="entry name" value="RNase_Y/CdgJ"/>
</dbReference>
<dbReference type="PANTHER" id="PTHR33525:SF6">
    <property type="entry name" value="HDOD DOMAIN-CONTAINING PROTEIN"/>
    <property type="match status" value="1"/>
</dbReference>
<evidence type="ECO:0000313" key="3">
    <source>
        <dbReference type="EMBL" id="MDC8756142.1"/>
    </source>
</evidence>
<name>A0ABT5JTR9_9BURK</name>
<keyword evidence="4" id="KW-1185">Reference proteome</keyword>
<protein>
    <submittedName>
        <fullName evidence="3">HDOD domain-containing protein</fullName>
    </submittedName>
</protein>
<feature type="region of interest" description="Disordered" evidence="1">
    <location>
        <begin position="13"/>
        <end position="35"/>
    </location>
</feature>
<comment type="caution">
    <text evidence="3">The sequence shown here is derived from an EMBL/GenBank/DDBJ whole genome shotgun (WGS) entry which is preliminary data.</text>
</comment>
<reference evidence="3 4" key="1">
    <citation type="submission" date="2022-10" db="EMBL/GenBank/DDBJ databases">
        <title>Janthinobacterium sp. hw3 Genome sequencing.</title>
        <authorList>
            <person name="Park S."/>
        </authorList>
    </citation>
    <scope>NUCLEOTIDE SEQUENCE [LARGE SCALE GENOMIC DNA]</scope>
    <source>
        <strain evidence="4">hw3</strain>
    </source>
</reference>
<feature type="compositionally biased region" description="Pro residues" evidence="1">
    <location>
        <begin position="19"/>
        <end position="29"/>
    </location>
</feature>
<accession>A0ABT5JTR9</accession>
<dbReference type="EMBL" id="JAQQXR010000001">
    <property type="protein sequence ID" value="MDC8756142.1"/>
    <property type="molecule type" value="Genomic_DNA"/>
</dbReference>
<dbReference type="SUPFAM" id="SSF109604">
    <property type="entry name" value="HD-domain/PDEase-like"/>
    <property type="match status" value="1"/>
</dbReference>
<gene>
    <name evidence="3" type="ORF">OIK44_00905</name>
</gene>
<dbReference type="Pfam" id="PF08668">
    <property type="entry name" value="HDOD"/>
    <property type="match status" value="1"/>
</dbReference>
<proteinExistence type="predicted"/>
<sequence length="347" mass="37617">MFRWLQRLFLPPAEAGPPAAAPATPPPPAGSEIRPPEAAAGISFEQKDRVNTLYHNWLFDSRDDADLDVTPQESQVLDALETIMQSKQSGADLVRRMPGLIPQVLQSLRTEHFSGADIARKISSDIVLVAAVIRLANNAIEQGGSRITSIEHAIIVIGQEGLRQLVTSVAFRPIIDLNSGHFTRLLAPRIWDQSERCAIAGRIFAGQQDIDPFQAFLAGLVQNVGLIVSLRMMDQVANDRLGSPLFCASLLRNARLLSCSIGQEWHFPEPVTLAIREQLNMHKRAAMSPLGQLLSMSDYLSKIKILAEQARLDDADAGLFAGLPAHARACYDALDAPEAAGADGGAP</sequence>
<evidence type="ECO:0000256" key="1">
    <source>
        <dbReference type="SAM" id="MobiDB-lite"/>
    </source>
</evidence>
<evidence type="ECO:0000259" key="2">
    <source>
        <dbReference type="PROSITE" id="PS51833"/>
    </source>
</evidence>
<dbReference type="InterPro" id="IPR013976">
    <property type="entry name" value="HDOD"/>
</dbReference>
<dbReference type="PANTHER" id="PTHR33525">
    <property type="match status" value="1"/>
</dbReference>
<dbReference type="PROSITE" id="PS51833">
    <property type="entry name" value="HDOD"/>
    <property type="match status" value="1"/>
</dbReference>
<dbReference type="Gene3D" id="1.10.3210.10">
    <property type="entry name" value="Hypothetical protein af1432"/>
    <property type="match status" value="1"/>
</dbReference>
<dbReference type="Proteomes" id="UP001221208">
    <property type="component" value="Unassembled WGS sequence"/>
</dbReference>
<feature type="domain" description="HDOD" evidence="2">
    <location>
        <begin position="94"/>
        <end position="281"/>
    </location>
</feature>